<proteinExistence type="predicted"/>
<protein>
    <submittedName>
        <fullName evidence="1">Uncharacterized protein</fullName>
    </submittedName>
</protein>
<accession>A0ACC2H4N0</accession>
<dbReference type="EMBL" id="CM055733">
    <property type="protein sequence ID" value="KAJ8010948.1"/>
    <property type="molecule type" value="Genomic_DNA"/>
</dbReference>
<evidence type="ECO:0000313" key="1">
    <source>
        <dbReference type="EMBL" id="KAJ8010948.1"/>
    </source>
</evidence>
<sequence>MEGRSVLRRTQSLRSVSNKHRDTPIWAEAGFRDKMKSVSSVSLMPSHQKITSEETGSTNQEQKENGQQPLLYPPVKETQAPLVNSRVDRKFQALMKNDEVKEKVQPSVSEENSIRSRSLIRSYVQPGPIPRPCSLSRSKSMYSLHGPTSRVNPSRDIGALKALFESKVPQVEVMSTVGAAVHTHQHHKMATVEAEANRMPEEESTTCESPSDPVTTDGHVGRLTHSERRKTISHFNLEKTSTSFPDNDSCVTDFRSSSATFSPKREILPSSVSVKAISAIYLSKTAAADSKAPDSSSPGKKGGKPSKFLTCKQETCFSCLKPVYPMEKMTADKFIFHRNCFCCKHCQMKLSLTNYTPLSGEFYCLSHYQQLFRRTGNYDEDRSDC</sequence>
<comment type="caution">
    <text evidence="1">The sequence shown here is derived from an EMBL/GenBank/DDBJ whole genome shotgun (WGS) entry which is preliminary data.</text>
</comment>
<dbReference type="Proteomes" id="UP001157502">
    <property type="component" value="Chromosome 6"/>
</dbReference>
<name>A0ACC2H4N0_DALPE</name>
<keyword evidence="2" id="KW-1185">Reference proteome</keyword>
<reference evidence="1" key="1">
    <citation type="submission" date="2021-05" db="EMBL/GenBank/DDBJ databases">
        <authorList>
            <person name="Pan Q."/>
            <person name="Jouanno E."/>
            <person name="Zahm M."/>
            <person name="Klopp C."/>
            <person name="Cabau C."/>
            <person name="Louis A."/>
            <person name="Berthelot C."/>
            <person name="Parey E."/>
            <person name="Roest Crollius H."/>
            <person name="Montfort J."/>
            <person name="Robinson-Rechavi M."/>
            <person name="Bouchez O."/>
            <person name="Lampietro C."/>
            <person name="Lopez Roques C."/>
            <person name="Donnadieu C."/>
            <person name="Postlethwait J."/>
            <person name="Bobe J."/>
            <person name="Dillon D."/>
            <person name="Chandos A."/>
            <person name="von Hippel F."/>
            <person name="Guiguen Y."/>
        </authorList>
    </citation>
    <scope>NUCLEOTIDE SEQUENCE</scope>
    <source>
        <strain evidence="1">YG-Jan2019</strain>
    </source>
</reference>
<evidence type="ECO:0000313" key="2">
    <source>
        <dbReference type="Proteomes" id="UP001157502"/>
    </source>
</evidence>
<organism evidence="1 2">
    <name type="scientific">Dallia pectoralis</name>
    <name type="common">Alaska blackfish</name>
    <dbReference type="NCBI Taxonomy" id="75939"/>
    <lineage>
        <taxon>Eukaryota</taxon>
        <taxon>Metazoa</taxon>
        <taxon>Chordata</taxon>
        <taxon>Craniata</taxon>
        <taxon>Vertebrata</taxon>
        <taxon>Euteleostomi</taxon>
        <taxon>Actinopterygii</taxon>
        <taxon>Neopterygii</taxon>
        <taxon>Teleostei</taxon>
        <taxon>Protacanthopterygii</taxon>
        <taxon>Esociformes</taxon>
        <taxon>Umbridae</taxon>
        <taxon>Dallia</taxon>
    </lineage>
</organism>
<gene>
    <name evidence="1" type="ORF">DPEC_G00080450</name>
</gene>